<dbReference type="HOGENOM" id="CLU_033415_0_0_11"/>
<dbReference type="GO" id="GO:0004767">
    <property type="term" value="F:sphingomyelin phosphodiesterase activity"/>
    <property type="evidence" value="ECO:0007669"/>
    <property type="project" value="InterPro"/>
</dbReference>
<keyword evidence="3" id="KW-0378">Hydrolase</keyword>
<dbReference type="eggNOG" id="COG3568">
    <property type="taxonomic scope" value="Bacteria"/>
</dbReference>
<dbReference type="GO" id="GO:0005576">
    <property type="term" value="C:extracellular region"/>
    <property type="evidence" value="ECO:0007669"/>
    <property type="project" value="InterPro"/>
</dbReference>
<organism evidence="6 7">
    <name type="scientific">Amycolatopsis japonica</name>
    <dbReference type="NCBI Taxonomy" id="208439"/>
    <lineage>
        <taxon>Bacteria</taxon>
        <taxon>Bacillati</taxon>
        <taxon>Actinomycetota</taxon>
        <taxon>Actinomycetes</taxon>
        <taxon>Pseudonocardiales</taxon>
        <taxon>Pseudonocardiaceae</taxon>
        <taxon>Amycolatopsis</taxon>
        <taxon>Amycolatopsis japonica group</taxon>
    </lineage>
</organism>
<sequence length="319" mass="33868">MRKLAVLAIAAALLAGTAVPAQAAVTVKVMAFNIWQLPWIASPNTADKQARARAAEAVIRANDADVVVLDEAFSAQAEEMRNRLKDVWPHQTPLVGQYCSTSPGWTTVNGNCSNSPIVVNGGVTVLSKAPVTEQHQLVFRNSYSGTADYLSNKGAALARLVVAGKPVWIAGTHMQADEGPETLPKAHDVRMAQLGEIRDLVTKYAPAGEPVVIAGDLNIEYWAGQARKDSLGRTQVQQGEAFLDGVLRTTGEGAYTFDAATNPNAAKSVPATYRDSLDYVGAVRAGGRPLAAVGPVQLVHYDGGTIPSDHYPVVAKIQY</sequence>
<keyword evidence="2 4" id="KW-0732">Signal</keyword>
<dbReference type="PANTHER" id="PTHR16320:SF23">
    <property type="entry name" value="SPHINGOMYELINASE C 1"/>
    <property type="match status" value="1"/>
</dbReference>
<comment type="similarity">
    <text evidence="1">Belongs to the neutral sphingomyelinase family.</text>
</comment>
<reference evidence="6 7" key="1">
    <citation type="journal article" date="2014" name="J. Biotechnol.">
        <title>Complete genome sequence of the actinobacterium Amycolatopsis japonica MG417-CF17(T) (=DSM 44213T) producing (S,S)-N,N'-ethylenediaminedisuccinic acid.</title>
        <authorList>
            <person name="Stegmann E."/>
            <person name="Albersmeier A."/>
            <person name="Spohn M."/>
            <person name="Gert H."/>
            <person name="Weber T."/>
            <person name="Wohlleben W."/>
            <person name="Kalinowski J."/>
            <person name="Ruckert C."/>
        </authorList>
    </citation>
    <scope>NUCLEOTIDE SEQUENCE [LARGE SCALE GENOMIC DNA]</scope>
    <source>
        <strain evidence="7">MG417-CF17 (DSM 44213)</strain>
    </source>
</reference>
<dbReference type="EMBL" id="CP008953">
    <property type="protein sequence ID" value="AIG76994.1"/>
    <property type="molecule type" value="Genomic_DNA"/>
</dbReference>
<evidence type="ECO:0000256" key="3">
    <source>
        <dbReference type="ARBA" id="ARBA00022801"/>
    </source>
</evidence>
<protein>
    <submittedName>
        <fullName evidence="6">Phospholipase C</fullName>
    </submittedName>
</protein>
<evidence type="ECO:0000256" key="4">
    <source>
        <dbReference type="SAM" id="SignalP"/>
    </source>
</evidence>
<dbReference type="PANTHER" id="PTHR16320">
    <property type="entry name" value="SPHINGOMYELINASE FAMILY MEMBER"/>
    <property type="match status" value="1"/>
</dbReference>
<accession>A0A075UX47</accession>
<dbReference type="InterPro" id="IPR005135">
    <property type="entry name" value="Endo/exonuclease/phosphatase"/>
</dbReference>
<feature type="chain" id="PRO_5001710152" evidence="4">
    <location>
        <begin position="24"/>
        <end position="319"/>
    </location>
</feature>
<name>A0A075UX47_9PSEU</name>
<dbReference type="Gene3D" id="3.60.10.10">
    <property type="entry name" value="Endonuclease/exonuclease/phosphatase"/>
    <property type="match status" value="1"/>
</dbReference>
<dbReference type="AlphaFoldDB" id="A0A075UX47"/>
<evidence type="ECO:0000256" key="1">
    <source>
        <dbReference type="ARBA" id="ARBA00006335"/>
    </source>
</evidence>
<dbReference type="InterPro" id="IPR036691">
    <property type="entry name" value="Endo/exonu/phosph_ase_sf"/>
</dbReference>
<gene>
    <name evidence="6" type="ORF">AJAP_20665</name>
</gene>
<evidence type="ECO:0000256" key="2">
    <source>
        <dbReference type="ARBA" id="ARBA00022729"/>
    </source>
</evidence>
<feature type="domain" description="Endonuclease/exonuclease/phosphatase" evidence="5">
    <location>
        <begin position="30"/>
        <end position="310"/>
    </location>
</feature>
<dbReference type="Pfam" id="PF03372">
    <property type="entry name" value="Exo_endo_phos"/>
    <property type="match status" value="1"/>
</dbReference>
<feature type="signal peptide" evidence="4">
    <location>
        <begin position="1"/>
        <end position="23"/>
    </location>
</feature>
<evidence type="ECO:0000259" key="5">
    <source>
        <dbReference type="Pfam" id="PF03372"/>
    </source>
</evidence>
<dbReference type="Proteomes" id="UP000028492">
    <property type="component" value="Chromosome"/>
</dbReference>
<evidence type="ECO:0000313" key="7">
    <source>
        <dbReference type="Proteomes" id="UP000028492"/>
    </source>
</evidence>
<proteinExistence type="inferred from homology"/>
<dbReference type="KEGG" id="aja:AJAP_20665"/>
<dbReference type="RefSeq" id="WP_038514126.1">
    <property type="nucleotide sequence ID" value="NZ_CP008953.1"/>
</dbReference>
<keyword evidence="7" id="KW-1185">Reference proteome</keyword>
<dbReference type="SUPFAM" id="SSF56219">
    <property type="entry name" value="DNase I-like"/>
    <property type="match status" value="1"/>
</dbReference>
<dbReference type="STRING" id="208439.AJAP_20665"/>
<dbReference type="InterPro" id="IPR038772">
    <property type="entry name" value="Sph/SMPD2-like"/>
</dbReference>
<dbReference type="InterPro" id="IPR017766">
    <property type="entry name" value="Sphingomyelinase/PLipase_C"/>
</dbReference>
<evidence type="ECO:0000313" key="6">
    <source>
        <dbReference type="EMBL" id="AIG76994.1"/>
    </source>
</evidence>
<dbReference type="CDD" id="cd09078">
    <property type="entry name" value="nSMase"/>
    <property type="match status" value="1"/>
</dbReference>